<organism evidence="4 5">
    <name type="scientific">Confluentibacter flavum</name>
    <dbReference type="NCBI Taxonomy" id="1909700"/>
    <lineage>
        <taxon>Bacteria</taxon>
        <taxon>Pseudomonadati</taxon>
        <taxon>Bacteroidota</taxon>
        <taxon>Flavobacteriia</taxon>
        <taxon>Flavobacteriales</taxon>
        <taxon>Flavobacteriaceae</taxon>
        <taxon>Confluentibacter</taxon>
    </lineage>
</organism>
<dbReference type="OrthoDB" id="9796594at2"/>
<feature type="domain" description="Endonuclease/exonuclease/phosphatase" evidence="3">
    <location>
        <begin position="68"/>
        <end position="275"/>
    </location>
</feature>
<feature type="compositionally biased region" description="Acidic residues" evidence="1">
    <location>
        <begin position="295"/>
        <end position="305"/>
    </location>
</feature>
<dbReference type="SUPFAM" id="SSF56219">
    <property type="entry name" value="DNase I-like"/>
    <property type="match status" value="1"/>
</dbReference>
<name>A0A2N3HK01_9FLAO</name>
<gene>
    <name evidence="4" type="ORF">CSW08_08805</name>
</gene>
<sequence>MQILIAQVILLLFGILIYNQLPTYILITEALLFLFIINHALLLIPYIPFKNLFRDVKTHKSPKSISLLSFNVYQDNNEYQKFISLINEVKPDIFLTMESNSEWEHEMSILDTQYPYRKKIALENRYGMHFYSKIKVNDCMVNYFMADDLPSIEANLTTANNEKLTFFGTHPPPPSPTEEDTSKERDGEIVMIGKKVKTYDNPVIVVGDFNNVAWSKSSKLFKKISGLIDPRIGRGFFSTYHANYKLLRFPIDLFFHSNSIFIEEFKTLENIGSDHLPLYCRFFIDSKINKKETNDENLDSEDLDEAKEMVEEGKKEDNNRS</sequence>
<evidence type="ECO:0000256" key="2">
    <source>
        <dbReference type="SAM" id="Phobius"/>
    </source>
</evidence>
<dbReference type="Pfam" id="PF03372">
    <property type="entry name" value="Exo_endo_phos"/>
    <property type="match status" value="1"/>
</dbReference>
<evidence type="ECO:0000256" key="1">
    <source>
        <dbReference type="SAM" id="MobiDB-lite"/>
    </source>
</evidence>
<keyword evidence="2" id="KW-0472">Membrane</keyword>
<dbReference type="InterPro" id="IPR036691">
    <property type="entry name" value="Endo/exonu/phosph_ase_sf"/>
</dbReference>
<dbReference type="RefSeq" id="WP_106659519.1">
    <property type="nucleotide sequence ID" value="NZ_PJEO01000028.1"/>
</dbReference>
<reference evidence="4 5" key="1">
    <citation type="submission" date="2017-12" db="EMBL/GenBank/DDBJ databases">
        <title>Confluentibacter flavum sp. nov., isolated from the saline lake.</title>
        <authorList>
            <person name="Yu L."/>
        </authorList>
    </citation>
    <scope>NUCLEOTIDE SEQUENCE [LARGE SCALE GENOMIC DNA]</scope>
    <source>
        <strain evidence="4 5">3B</strain>
    </source>
</reference>
<dbReference type="GO" id="GO:0003824">
    <property type="term" value="F:catalytic activity"/>
    <property type="evidence" value="ECO:0007669"/>
    <property type="project" value="InterPro"/>
</dbReference>
<proteinExistence type="predicted"/>
<accession>A0A2N3HK01</accession>
<keyword evidence="2" id="KW-1133">Transmembrane helix</keyword>
<evidence type="ECO:0000259" key="3">
    <source>
        <dbReference type="Pfam" id="PF03372"/>
    </source>
</evidence>
<feature type="region of interest" description="Disordered" evidence="1">
    <location>
        <begin position="294"/>
        <end position="321"/>
    </location>
</feature>
<dbReference type="AlphaFoldDB" id="A0A2N3HK01"/>
<comment type="caution">
    <text evidence="4">The sequence shown here is derived from an EMBL/GenBank/DDBJ whole genome shotgun (WGS) entry which is preliminary data.</text>
</comment>
<keyword evidence="5" id="KW-1185">Reference proteome</keyword>
<dbReference type="InterPro" id="IPR005135">
    <property type="entry name" value="Endo/exonuclease/phosphatase"/>
</dbReference>
<evidence type="ECO:0000313" key="4">
    <source>
        <dbReference type="EMBL" id="PKQ45305.1"/>
    </source>
</evidence>
<protein>
    <recommendedName>
        <fullName evidence="3">Endonuclease/exonuclease/phosphatase domain-containing protein</fullName>
    </recommendedName>
</protein>
<feature type="compositionally biased region" description="Basic and acidic residues" evidence="1">
    <location>
        <begin position="306"/>
        <end position="321"/>
    </location>
</feature>
<evidence type="ECO:0000313" key="5">
    <source>
        <dbReference type="Proteomes" id="UP000233435"/>
    </source>
</evidence>
<dbReference type="Proteomes" id="UP000233435">
    <property type="component" value="Unassembled WGS sequence"/>
</dbReference>
<dbReference type="Gene3D" id="3.60.10.10">
    <property type="entry name" value="Endonuclease/exonuclease/phosphatase"/>
    <property type="match status" value="1"/>
</dbReference>
<dbReference type="EMBL" id="PJEO01000028">
    <property type="protein sequence ID" value="PKQ45305.1"/>
    <property type="molecule type" value="Genomic_DNA"/>
</dbReference>
<feature type="transmembrane region" description="Helical" evidence="2">
    <location>
        <begin position="24"/>
        <end position="47"/>
    </location>
</feature>
<keyword evidence="2" id="KW-0812">Transmembrane</keyword>